<dbReference type="Pfam" id="PF02265">
    <property type="entry name" value="S1-P1_nuclease"/>
    <property type="match status" value="1"/>
</dbReference>
<dbReference type="SUPFAM" id="SSF48537">
    <property type="entry name" value="Phospholipase C/P1 nuclease"/>
    <property type="match status" value="1"/>
</dbReference>
<feature type="chain" id="PRO_5045530914" evidence="7">
    <location>
        <begin position="28"/>
        <end position="286"/>
    </location>
</feature>
<evidence type="ECO:0000256" key="4">
    <source>
        <dbReference type="ARBA" id="ARBA00022801"/>
    </source>
</evidence>
<keyword evidence="6" id="KW-0325">Glycoprotein</keyword>
<keyword evidence="2" id="KW-0479">Metal-binding</keyword>
<evidence type="ECO:0000256" key="5">
    <source>
        <dbReference type="ARBA" id="ARBA00023157"/>
    </source>
</evidence>
<gene>
    <name evidence="8" type="ORF">WG900_06615</name>
</gene>
<protein>
    <submittedName>
        <fullName evidence="8">S1/P1 nuclease</fullName>
    </submittedName>
</protein>
<dbReference type="CDD" id="cd11010">
    <property type="entry name" value="S1-P1_nuclease"/>
    <property type="match status" value="1"/>
</dbReference>
<evidence type="ECO:0000256" key="3">
    <source>
        <dbReference type="ARBA" id="ARBA00022759"/>
    </source>
</evidence>
<evidence type="ECO:0000313" key="8">
    <source>
        <dbReference type="EMBL" id="MEJ6009588.1"/>
    </source>
</evidence>
<evidence type="ECO:0000256" key="1">
    <source>
        <dbReference type="ARBA" id="ARBA00022722"/>
    </source>
</evidence>
<evidence type="ECO:0000313" key="9">
    <source>
        <dbReference type="Proteomes" id="UP001379235"/>
    </source>
</evidence>
<dbReference type="EMBL" id="JBBHJY010000002">
    <property type="protein sequence ID" value="MEJ6009588.1"/>
    <property type="molecule type" value="Genomic_DNA"/>
</dbReference>
<dbReference type="Proteomes" id="UP001379235">
    <property type="component" value="Unassembled WGS sequence"/>
</dbReference>
<dbReference type="InterPro" id="IPR008947">
    <property type="entry name" value="PLipase_C/P1_nuclease_dom_sf"/>
</dbReference>
<keyword evidence="3" id="KW-0255">Endonuclease</keyword>
<dbReference type="PANTHER" id="PTHR33146">
    <property type="entry name" value="ENDONUCLEASE 4"/>
    <property type="match status" value="1"/>
</dbReference>
<keyword evidence="7" id="KW-0732">Signal</keyword>
<evidence type="ECO:0000256" key="6">
    <source>
        <dbReference type="ARBA" id="ARBA00023180"/>
    </source>
</evidence>
<evidence type="ECO:0000256" key="2">
    <source>
        <dbReference type="ARBA" id="ARBA00022723"/>
    </source>
</evidence>
<keyword evidence="1" id="KW-0540">Nuclease</keyword>
<sequence>MIFSRIINRLSAVLAALTLAWAPAAMAWGEYGHHTTGSVAWANIKPETKAAIRQLLKSEKALGTPKCRVRNIEEASYWPDCIRSLAWRYAYTFPWHYQTEPVCKAYDPKANCASGNCVTGQIERGRKVLADKSLPDAVRLEAFAFLVHFTGDVHMPLHSGDNFDQGGNGVKANYGDAPVWNLHGLWDGQQAERSISSAVPPLVRRYSPEERAALASGTIADWGRESHELARRVYTRAFGFDPCGAKAPEKITWSNEAIVEFIPDAQRRISQAGLRLADMLDGALAG</sequence>
<keyword evidence="5" id="KW-1015">Disulfide bond</keyword>
<keyword evidence="9" id="KW-1185">Reference proteome</keyword>
<dbReference type="PANTHER" id="PTHR33146:SF26">
    <property type="entry name" value="ENDONUCLEASE 4"/>
    <property type="match status" value="1"/>
</dbReference>
<keyword evidence="4" id="KW-0378">Hydrolase</keyword>
<dbReference type="InterPro" id="IPR003154">
    <property type="entry name" value="S1/P1nuclease"/>
</dbReference>
<reference evidence="8 9" key="1">
    <citation type="submission" date="2024-03" db="EMBL/GenBank/DDBJ databases">
        <authorList>
            <person name="Jo J.-H."/>
        </authorList>
    </citation>
    <scope>NUCLEOTIDE SEQUENCE [LARGE SCALE GENOMIC DNA]</scope>
    <source>
        <strain evidence="8 9">AS3R-12</strain>
    </source>
</reference>
<proteinExistence type="predicted"/>
<feature type="signal peptide" evidence="7">
    <location>
        <begin position="1"/>
        <end position="27"/>
    </location>
</feature>
<name>A0ABU8S6K3_9SPHN</name>
<dbReference type="Gene3D" id="1.10.575.10">
    <property type="entry name" value="P1 Nuclease"/>
    <property type="match status" value="1"/>
</dbReference>
<comment type="caution">
    <text evidence="8">The sequence shown here is derived from an EMBL/GenBank/DDBJ whole genome shotgun (WGS) entry which is preliminary data.</text>
</comment>
<accession>A0ABU8S6K3</accession>
<dbReference type="RefSeq" id="WP_339965735.1">
    <property type="nucleotide sequence ID" value="NZ_JBBHJY010000002.1"/>
</dbReference>
<organism evidence="8 9">
    <name type="scientific">Novosphingobium aquae</name>
    <dbReference type="NCBI Taxonomy" id="3133435"/>
    <lineage>
        <taxon>Bacteria</taxon>
        <taxon>Pseudomonadati</taxon>
        <taxon>Pseudomonadota</taxon>
        <taxon>Alphaproteobacteria</taxon>
        <taxon>Sphingomonadales</taxon>
        <taxon>Sphingomonadaceae</taxon>
        <taxon>Novosphingobium</taxon>
    </lineage>
</organism>
<evidence type="ECO:0000256" key="7">
    <source>
        <dbReference type="SAM" id="SignalP"/>
    </source>
</evidence>